<proteinExistence type="predicted"/>
<name>A0ABV0W3S2_9TELE</name>
<feature type="transmembrane region" description="Helical" evidence="2">
    <location>
        <begin position="78"/>
        <end position="106"/>
    </location>
</feature>
<feature type="region of interest" description="Disordered" evidence="1">
    <location>
        <begin position="26"/>
        <end position="52"/>
    </location>
</feature>
<dbReference type="EMBL" id="JAHRIM010030032">
    <property type="protein sequence ID" value="MEQ2264191.1"/>
    <property type="molecule type" value="Genomic_DNA"/>
</dbReference>
<keyword evidence="4" id="KW-1185">Reference proteome</keyword>
<dbReference type="Proteomes" id="UP001444071">
    <property type="component" value="Unassembled WGS sequence"/>
</dbReference>
<keyword evidence="2" id="KW-1133">Transmembrane helix</keyword>
<evidence type="ECO:0000256" key="1">
    <source>
        <dbReference type="SAM" id="MobiDB-lite"/>
    </source>
</evidence>
<evidence type="ECO:0000313" key="3">
    <source>
        <dbReference type="EMBL" id="MEQ2264191.1"/>
    </source>
</evidence>
<gene>
    <name evidence="3" type="ORF">XENORESO_015500</name>
</gene>
<protein>
    <submittedName>
        <fullName evidence="3">Uncharacterized protein</fullName>
    </submittedName>
</protein>
<evidence type="ECO:0000256" key="2">
    <source>
        <dbReference type="SAM" id="Phobius"/>
    </source>
</evidence>
<sequence length="122" mass="13878">MHSQSGEHVLNGDRGKVDYTVSAGDVMTDTHSAPNTAPHPADDRHQSKWTAEDVTSQPAASLRLYKLWTQKQKIQGTVIYLIMLQIIFCFKMTTCCNFVTCFHLFLSQFNVSHGGRQNWYKI</sequence>
<accession>A0ABV0W3S2</accession>
<organism evidence="3 4">
    <name type="scientific">Xenotaenia resolanae</name>
    <dbReference type="NCBI Taxonomy" id="208358"/>
    <lineage>
        <taxon>Eukaryota</taxon>
        <taxon>Metazoa</taxon>
        <taxon>Chordata</taxon>
        <taxon>Craniata</taxon>
        <taxon>Vertebrata</taxon>
        <taxon>Euteleostomi</taxon>
        <taxon>Actinopterygii</taxon>
        <taxon>Neopterygii</taxon>
        <taxon>Teleostei</taxon>
        <taxon>Neoteleostei</taxon>
        <taxon>Acanthomorphata</taxon>
        <taxon>Ovalentaria</taxon>
        <taxon>Atherinomorphae</taxon>
        <taxon>Cyprinodontiformes</taxon>
        <taxon>Goodeidae</taxon>
        <taxon>Xenotaenia</taxon>
    </lineage>
</organism>
<reference evidence="3 4" key="1">
    <citation type="submission" date="2021-06" db="EMBL/GenBank/DDBJ databases">
        <authorList>
            <person name="Palmer J.M."/>
        </authorList>
    </citation>
    <scope>NUCLEOTIDE SEQUENCE [LARGE SCALE GENOMIC DNA]</scope>
    <source>
        <strain evidence="3 4">XR_2019</strain>
        <tissue evidence="3">Muscle</tissue>
    </source>
</reference>
<keyword evidence="2" id="KW-0472">Membrane</keyword>
<comment type="caution">
    <text evidence="3">The sequence shown here is derived from an EMBL/GenBank/DDBJ whole genome shotgun (WGS) entry which is preliminary data.</text>
</comment>
<keyword evidence="2" id="KW-0812">Transmembrane</keyword>
<evidence type="ECO:0000313" key="4">
    <source>
        <dbReference type="Proteomes" id="UP001444071"/>
    </source>
</evidence>